<evidence type="ECO:0000256" key="7">
    <source>
        <dbReference type="ARBA" id="ARBA00023204"/>
    </source>
</evidence>
<dbReference type="SUPFAM" id="SSF55729">
    <property type="entry name" value="Acyl-CoA N-acyltransferases (Nat)"/>
    <property type="match status" value="1"/>
</dbReference>
<dbReference type="Proteomes" id="UP001620645">
    <property type="component" value="Unassembled WGS sequence"/>
</dbReference>
<evidence type="ECO:0000256" key="8">
    <source>
        <dbReference type="ARBA" id="ARBA00023242"/>
    </source>
</evidence>
<dbReference type="InterPro" id="IPR019467">
    <property type="entry name" value="Hat1_N"/>
</dbReference>
<proteinExistence type="inferred from homology"/>
<dbReference type="Pfam" id="PF21183">
    <property type="entry name" value="HAT1_C"/>
    <property type="match status" value="1"/>
</dbReference>
<keyword evidence="5" id="KW-0808">Transferase</keyword>
<dbReference type="InterPro" id="IPR017380">
    <property type="entry name" value="Hist_AcTrfase_B-typ_cat-su"/>
</dbReference>
<evidence type="ECO:0000259" key="11">
    <source>
        <dbReference type="Pfam" id="PF00583"/>
    </source>
</evidence>
<dbReference type="PANTHER" id="PTHR12046">
    <property type="entry name" value="HISTONE ACETYLTRANSFERASE TYPE B CATALYTIC SUBUNIT"/>
    <property type="match status" value="1"/>
</dbReference>
<dbReference type="Pfam" id="PF00583">
    <property type="entry name" value="Acetyltransf_1"/>
    <property type="match status" value="1"/>
</dbReference>
<evidence type="ECO:0000259" key="12">
    <source>
        <dbReference type="Pfam" id="PF10394"/>
    </source>
</evidence>
<dbReference type="Gene3D" id="1.10.10.390">
    <property type="match status" value="1"/>
</dbReference>
<keyword evidence="7" id="KW-0234">DNA repair</keyword>
<evidence type="ECO:0000256" key="6">
    <source>
        <dbReference type="ARBA" id="ARBA00022763"/>
    </source>
</evidence>
<dbReference type="GO" id="GO:0061733">
    <property type="term" value="F:protein-lysine-acetyltransferase activity"/>
    <property type="evidence" value="ECO:0007669"/>
    <property type="project" value="UniProtKB-EC"/>
</dbReference>
<dbReference type="GO" id="GO:0005634">
    <property type="term" value="C:nucleus"/>
    <property type="evidence" value="ECO:0007669"/>
    <property type="project" value="UniProtKB-SubCell"/>
</dbReference>
<gene>
    <name evidence="14" type="ORF">niasHS_010173</name>
</gene>
<evidence type="ECO:0000256" key="10">
    <source>
        <dbReference type="ARBA" id="ARBA00048017"/>
    </source>
</evidence>
<dbReference type="Gene3D" id="3.40.630.30">
    <property type="match status" value="1"/>
</dbReference>
<reference evidence="14 15" key="1">
    <citation type="submission" date="2024-10" db="EMBL/GenBank/DDBJ databases">
        <authorList>
            <person name="Kim D."/>
        </authorList>
    </citation>
    <scope>NUCLEOTIDE SEQUENCE [LARGE SCALE GENOMIC DNA]</scope>
    <source>
        <strain evidence="14">Taebaek</strain>
    </source>
</reference>
<dbReference type="EC" id="2.3.1.48" evidence="3"/>
<dbReference type="AlphaFoldDB" id="A0ABD2IYY4"/>
<feature type="domain" description="Histone acetyltransferase type B catalytic subunit C-terminal" evidence="13">
    <location>
        <begin position="284"/>
        <end position="335"/>
    </location>
</feature>
<dbReference type="InterPro" id="IPR013523">
    <property type="entry name" value="Hist_AcTrfase_HAT1_C"/>
</dbReference>
<dbReference type="Pfam" id="PF10394">
    <property type="entry name" value="Hat1_N"/>
    <property type="match status" value="1"/>
</dbReference>
<dbReference type="InterPro" id="IPR016181">
    <property type="entry name" value="Acyl_CoA_acyltransferase"/>
</dbReference>
<evidence type="ECO:0000259" key="13">
    <source>
        <dbReference type="Pfam" id="PF21183"/>
    </source>
</evidence>
<feature type="domain" description="Histone acetyl transferase HAT1 N-terminal" evidence="12">
    <location>
        <begin position="19"/>
        <end position="182"/>
    </location>
</feature>
<evidence type="ECO:0000256" key="3">
    <source>
        <dbReference type="ARBA" id="ARBA00013184"/>
    </source>
</evidence>
<dbReference type="InterPro" id="IPR048776">
    <property type="entry name" value="HAT1_C"/>
</dbReference>
<evidence type="ECO:0000313" key="15">
    <source>
        <dbReference type="Proteomes" id="UP001620645"/>
    </source>
</evidence>
<comment type="caution">
    <text evidence="14">The sequence shown here is derived from an EMBL/GenBank/DDBJ whole genome shotgun (WGS) entry which is preliminary data.</text>
</comment>
<feature type="domain" description="N-acetyltransferase" evidence="11">
    <location>
        <begin position="215"/>
        <end position="262"/>
    </location>
</feature>
<evidence type="ECO:0000313" key="14">
    <source>
        <dbReference type="EMBL" id="KAL3085104.1"/>
    </source>
</evidence>
<comment type="subcellular location">
    <subcellularLocation>
        <location evidence="1">Nucleus</location>
    </subcellularLocation>
</comment>
<organism evidence="14 15">
    <name type="scientific">Heterodera schachtii</name>
    <name type="common">Sugarbeet cyst nematode worm</name>
    <name type="synonym">Tylenchus schachtii</name>
    <dbReference type="NCBI Taxonomy" id="97005"/>
    <lineage>
        <taxon>Eukaryota</taxon>
        <taxon>Metazoa</taxon>
        <taxon>Ecdysozoa</taxon>
        <taxon>Nematoda</taxon>
        <taxon>Chromadorea</taxon>
        <taxon>Rhabditida</taxon>
        <taxon>Tylenchina</taxon>
        <taxon>Tylenchomorpha</taxon>
        <taxon>Tylenchoidea</taxon>
        <taxon>Heteroderidae</taxon>
        <taxon>Heteroderinae</taxon>
        <taxon>Heterodera</taxon>
    </lineage>
</organism>
<dbReference type="GO" id="GO:0006281">
    <property type="term" value="P:DNA repair"/>
    <property type="evidence" value="ECO:0007669"/>
    <property type="project" value="UniProtKB-KW"/>
</dbReference>
<keyword evidence="15" id="KW-1185">Reference proteome</keyword>
<protein>
    <recommendedName>
        <fullName evidence="4">Histone acetyltransferase type B catalytic subunit</fullName>
        <ecNumber evidence="3">2.3.1.48</ecNumber>
    </recommendedName>
</protein>
<evidence type="ECO:0000256" key="5">
    <source>
        <dbReference type="ARBA" id="ARBA00022679"/>
    </source>
</evidence>
<accession>A0ABD2IYY4</accession>
<dbReference type="EMBL" id="JBICCN010000232">
    <property type="protein sequence ID" value="KAL3085104.1"/>
    <property type="molecule type" value="Genomic_DNA"/>
</dbReference>
<keyword evidence="9" id="KW-0012">Acyltransferase</keyword>
<keyword evidence="6" id="KW-0227">DNA damage</keyword>
<keyword evidence="8" id="KW-0539">Nucleus</keyword>
<evidence type="ECO:0000256" key="9">
    <source>
        <dbReference type="ARBA" id="ARBA00023315"/>
    </source>
</evidence>
<comment type="similarity">
    <text evidence="2">Belongs to the HAT1 family.</text>
</comment>
<dbReference type="Gene3D" id="3.90.360.10">
    <property type="entry name" value="Histone acetyl transferase 1 (HAT1), N-terminal domain"/>
    <property type="match status" value="1"/>
</dbReference>
<dbReference type="InterPro" id="IPR037113">
    <property type="entry name" value="Hat1_N_sf"/>
</dbReference>
<comment type="catalytic activity">
    <reaction evidence="10">
        <text>L-lysyl-[protein] + acetyl-CoA = N(6)-acetyl-L-lysyl-[protein] + CoA + H(+)</text>
        <dbReference type="Rhea" id="RHEA:45948"/>
        <dbReference type="Rhea" id="RHEA-COMP:9752"/>
        <dbReference type="Rhea" id="RHEA-COMP:10731"/>
        <dbReference type="ChEBI" id="CHEBI:15378"/>
        <dbReference type="ChEBI" id="CHEBI:29969"/>
        <dbReference type="ChEBI" id="CHEBI:57287"/>
        <dbReference type="ChEBI" id="CHEBI:57288"/>
        <dbReference type="ChEBI" id="CHEBI:61930"/>
        <dbReference type="EC" id="2.3.1.48"/>
    </reaction>
</comment>
<name>A0ABD2IYY4_HETSC</name>
<evidence type="ECO:0000256" key="1">
    <source>
        <dbReference type="ARBA" id="ARBA00004123"/>
    </source>
</evidence>
<evidence type="ECO:0000256" key="4">
    <source>
        <dbReference type="ARBA" id="ARBA00021268"/>
    </source>
</evidence>
<sequence>MHDIDEPREIFLRADDAFVSDALETIGLKFVGTEDELETAPVFAPEFAHQHFESEKIVGYKNLKVSVLYSDPTLFLTSSYEYEQKEDDSTKCDDIEYRIKDALPQTQLNAYLTIEKFRQKLNDQKNFVPFGELITKFCLKGSEIEHNFVLYKFEKDQQNDAQFDQGCKFLERVQALAHWYIDAVSYTDNDDHRYFNYFLFAVRPSSDGDGSSVHRFAGYVNLYRFYHHPDKERVRIAQILVPPTYRRIGLGPRLLRAVYDDLCRAERVFDITAESPSDAFLFMRDYVDCANCAKLPDFAPEKLRKGFSDEMYETARKTYKLSKAQCRHVYEILRLFHTNMNIPAERQQYKMELLKRMMKSMMSQSKDGGKLSRALQSDQQSLCFALNSLSPEQQGQQLMALYENTMDCYRTVLARLARYEKDFIR</sequence>
<dbReference type="InterPro" id="IPR000182">
    <property type="entry name" value="GNAT_dom"/>
</dbReference>
<evidence type="ECO:0000256" key="2">
    <source>
        <dbReference type="ARBA" id="ARBA00010543"/>
    </source>
</evidence>